<dbReference type="Pfam" id="PF13088">
    <property type="entry name" value="BNR_2"/>
    <property type="match status" value="1"/>
</dbReference>
<dbReference type="HOGENOM" id="CLU_480340_0_0_10"/>
<sequence length="558" mass="62884">MIYKRGVISTFLLSAVFSIMFAGTSLADSVIWEPKVIGIPPSDAYIGLSLLESGEIRHYNYGEQADEGTFYLSSKDKGLTWTKVNIPNNIPFADTRSPLSGEYLRLISSPGMGTYAIRTNGGLNGGRELVKVSDSMGIMLKPPVFIRNGKRVVVAGHYGLQRGLPRACFTFISDDDGRTWRRSSLVTTPDHQGGGFHDGIRWNHGAAEPTVIELKDGRLWMIIRTSQDHHYQSFSDDGGETWSDATPSPFYGTITMPTIGRLQDGRILFLWSNTTPLPEVNNTNGVWDDVFTNRNVIHAAISSDDGKSWQGFRELYLDPRRNAEDFGTIPGIDKSVHQSQFIEVDPGEVLVSLGQHPLHRVMLRFNVDWLYENERFCDFSDGLDQWSVFNYYKGIVGHCGYNRIPGCTLEDGKLLVKYIEDDTLLTSVRGAVWNFPAFHKGKLSLSIKFNDLNSQGELILNDRWFNPTDTTASYFAPFSLKLNTNILKIRDTNPHLIEIEWDLNKTRPAAIVYVDKRKRLSLPLSDESLHGISYLQLLSDRVKGDKGYLIEWVKAEKL</sequence>
<dbReference type="PANTHER" id="PTHR43752:SF2">
    <property type="entry name" value="BNR_ASP-BOX REPEAT FAMILY PROTEIN"/>
    <property type="match status" value="1"/>
</dbReference>
<dbReference type="Gene3D" id="2.120.10.10">
    <property type="match status" value="1"/>
</dbReference>
<gene>
    <name evidence="3" type="ORF">ING2E5B_2378</name>
</gene>
<evidence type="ECO:0000313" key="3">
    <source>
        <dbReference type="EMBL" id="CEA17103.1"/>
    </source>
</evidence>
<dbReference type="AlphaFoldDB" id="A0A098C3W2"/>
<feature type="domain" description="Sialidase" evidence="2">
    <location>
        <begin position="137"/>
        <end position="318"/>
    </location>
</feature>
<accession>A0A098C3W2</accession>
<evidence type="ECO:0000259" key="2">
    <source>
        <dbReference type="Pfam" id="PF13088"/>
    </source>
</evidence>
<dbReference type="KEGG" id="pbt:ING2E5B_2378"/>
<dbReference type="SUPFAM" id="SSF50939">
    <property type="entry name" value="Sialidases"/>
    <property type="match status" value="1"/>
</dbReference>
<dbReference type="EMBL" id="LN515532">
    <property type="protein sequence ID" value="CEA17103.1"/>
    <property type="molecule type" value="Genomic_DNA"/>
</dbReference>
<keyword evidence="4" id="KW-1185">Reference proteome</keyword>
<dbReference type="STRING" id="1562970.ING2E5B_2378"/>
<name>A0A098C3W2_9BACT</name>
<dbReference type="OrthoDB" id="7294637at2"/>
<dbReference type="PATRIC" id="fig|1562970.3.peg.2351"/>
<keyword evidence="1" id="KW-0732">Signal</keyword>
<dbReference type="InterPro" id="IPR011040">
    <property type="entry name" value="Sialidase"/>
</dbReference>
<protein>
    <recommendedName>
        <fullName evidence="2">Sialidase domain-containing protein</fullName>
    </recommendedName>
</protein>
<organism evidence="3 4">
    <name type="scientific">Fermentimonas caenicola</name>
    <dbReference type="NCBI Taxonomy" id="1562970"/>
    <lineage>
        <taxon>Bacteria</taxon>
        <taxon>Pseudomonadati</taxon>
        <taxon>Bacteroidota</taxon>
        <taxon>Bacteroidia</taxon>
        <taxon>Bacteroidales</taxon>
        <taxon>Dysgonomonadaceae</taxon>
        <taxon>Fermentimonas</taxon>
    </lineage>
</organism>
<dbReference type="CDD" id="cd15482">
    <property type="entry name" value="Sialidase_non-viral"/>
    <property type="match status" value="1"/>
</dbReference>
<feature type="chain" id="PRO_5030003042" description="Sialidase domain-containing protein" evidence="1">
    <location>
        <begin position="28"/>
        <end position="558"/>
    </location>
</feature>
<dbReference type="Proteomes" id="UP000032417">
    <property type="component" value="Chromosome 1"/>
</dbReference>
<feature type="signal peptide" evidence="1">
    <location>
        <begin position="1"/>
        <end position="27"/>
    </location>
</feature>
<dbReference type="InterPro" id="IPR036278">
    <property type="entry name" value="Sialidase_sf"/>
</dbReference>
<evidence type="ECO:0000256" key="1">
    <source>
        <dbReference type="SAM" id="SignalP"/>
    </source>
</evidence>
<dbReference type="PANTHER" id="PTHR43752">
    <property type="entry name" value="BNR/ASP-BOX REPEAT FAMILY PROTEIN"/>
    <property type="match status" value="1"/>
</dbReference>
<proteinExistence type="predicted"/>
<evidence type="ECO:0000313" key="4">
    <source>
        <dbReference type="Proteomes" id="UP000032417"/>
    </source>
</evidence>
<reference evidence="3 4" key="1">
    <citation type="submission" date="2014-08" db="EMBL/GenBank/DDBJ databases">
        <authorList>
            <person name="Wibberg D."/>
        </authorList>
    </citation>
    <scope>NUCLEOTIDE SEQUENCE [LARGE SCALE GENOMIC DNA]</scope>
    <source>
        <strain evidence="4">ING2-E5B</strain>
    </source>
</reference>